<dbReference type="PANTHER" id="PTHR30537">
    <property type="entry name" value="HTH-TYPE TRANSCRIPTIONAL REGULATOR"/>
    <property type="match status" value="1"/>
</dbReference>
<dbReference type="Gene3D" id="1.10.10.10">
    <property type="entry name" value="Winged helix-like DNA-binding domain superfamily/Winged helix DNA-binding domain"/>
    <property type="match status" value="1"/>
</dbReference>
<dbReference type="RefSeq" id="WP_142898480.1">
    <property type="nucleotide sequence ID" value="NZ_ML660059.1"/>
</dbReference>
<dbReference type="InterPro" id="IPR000847">
    <property type="entry name" value="LysR_HTH_N"/>
</dbReference>
<reference evidence="6 7" key="1">
    <citation type="submission" date="2019-06" db="EMBL/GenBank/DDBJ databases">
        <title>Whole genome sequence for Rhodospirillaceae sp. R148.</title>
        <authorList>
            <person name="Wang G."/>
        </authorList>
    </citation>
    <scope>NUCLEOTIDE SEQUENCE [LARGE SCALE GENOMIC DNA]</scope>
    <source>
        <strain evidence="6 7">R148</strain>
    </source>
</reference>
<comment type="similarity">
    <text evidence="1">Belongs to the LysR transcriptional regulatory family.</text>
</comment>
<gene>
    <name evidence="6" type="ORF">FKG95_21520</name>
</gene>
<evidence type="ECO:0000256" key="2">
    <source>
        <dbReference type="ARBA" id="ARBA00023015"/>
    </source>
</evidence>
<evidence type="ECO:0000256" key="4">
    <source>
        <dbReference type="ARBA" id="ARBA00023163"/>
    </source>
</evidence>
<dbReference type="Proteomes" id="UP000315252">
    <property type="component" value="Unassembled WGS sequence"/>
</dbReference>
<dbReference type="FunFam" id="1.10.10.10:FF:000001">
    <property type="entry name" value="LysR family transcriptional regulator"/>
    <property type="match status" value="1"/>
</dbReference>
<dbReference type="PANTHER" id="PTHR30537:SF5">
    <property type="entry name" value="HTH-TYPE TRANSCRIPTIONAL ACTIVATOR TTDR-RELATED"/>
    <property type="match status" value="1"/>
</dbReference>
<dbReference type="SUPFAM" id="SSF46785">
    <property type="entry name" value="Winged helix' DNA-binding domain"/>
    <property type="match status" value="1"/>
</dbReference>
<keyword evidence="3" id="KW-0238">DNA-binding</keyword>
<name>A0A545TG64_9PROT</name>
<proteinExistence type="inferred from homology"/>
<evidence type="ECO:0000256" key="1">
    <source>
        <dbReference type="ARBA" id="ARBA00009437"/>
    </source>
</evidence>
<evidence type="ECO:0000256" key="3">
    <source>
        <dbReference type="ARBA" id="ARBA00023125"/>
    </source>
</evidence>
<keyword evidence="7" id="KW-1185">Reference proteome</keyword>
<dbReference type="EMBL" id="VHSH01000008">
    <property type="protein sequence ID" value="TQV76217.1"/>
    <property type="molecule type" value="Genomic_DNA"/>
</dbReference>
<dbReference type="InterPro" id="IPR036390">
    <property type="entry name" value="WH_DNA-bd_sf"/>
</dbReference>
<dbReference type="PROSITE" id="PS50931">
    <property type="entry name" value="HTH_LYSR"/>
    <property type="match status" value="1"/>
</dbReference>
<dbReference type="GO" id="GO:0003700">
    <property type="term" value="F:DNA-binding transcription factor activity"/>
    <property type="evidence" value="ECO:0007669"/>
    <property type="project" value="InterPro"/>
</dbReference>
<keyword evidence="4" id="KW-0804">Transcription</keyword>
<evidence type="ECO:0000259" key="5">
    <source>
        <dbReference type="PROSITE" id="PS50931"/>
    </source>
</evidence>
<feature type="domain" description="HTH lysR-type" evidence="5">
    <location>
        <begin position="1"/>
        <end position="59"/>
    </location>
</feature>
<evidence type="ECO:0000313" key="6">
    <source>
        <dbReference type="EMBL" id="TQV76217.1"/>
    </source>
</evidence>
<protein>
    <submittedName>
        <fullName evidence="6">LysR family transcriptional regulator</fullName>
    </submittedName>
</protein>
<dbReference type="Gene3D" id="3.40.190.290">
    <property type="match status" value="1"/>
</dbReference>
<keyword evidence="2" id="KW-0805">Transcription regulation</keyword>
<dbReference type="Pfam" id="PF03466">
    <property type="entry name" value="LysR_substrate"/>
    <property type="match status" value="1"/>
</dbReference>
<dbReference type="GO" id="GO:0003677">
    <property type="term" value="F:DNA binding"/>
    <property type="evidence" value="ECO:0007669"/>
    <property type="project" value="UniProtKB-KW"/>
</dbReference>
<dbReference type="FunFam" id="3.40.190.290:FF:000001">
    <property type="entry name" value="Transcriptional regulator, LysR family"/>
    <property type="match status" value="1"/>
</dbReference>
<dbReference type="AlphaFoldDB" id="A0A545TG64"/>
<evidence type="ECO:0000313" key="7">
    <source>
        <dbReference type="Proteomes" id="UP000315252"/>
    </source>
</evidence>
<dbReference type="InterPro" id="IPR005119">
    <property type="entry name" value="LysR_subst-bd"/>
</dbReference>
<dbReference type="InterPro" id="IPR036388">
    <property type="entry name" value="WH-like_DNA-bd_sf"/>
</dbReference>
<dbReference type="CDD" id="cd08422">
    <property type="entry name" value="PBP2_CrgA_like"/>
    <property type="match status" value="1"/>
</dbReference>
<dbReference type="Pfam" id="PF00126">
    <property type="entry name" value="HTH_1"/>
    <property type="match status" value="1"/>
</dbReference>
<organism evidence="6 7">
    <name type="scientific">Denitrobaculum tricleocarpae</name>
    <dbReference type="NCBI Taxonomy" id="2591009"/>
    <lineage>
        <taxon>Bacteria</taxon>
        <taxon>Pseudomonadati</taxon>
        <taxon>Pseudomonadota</taxon>
        <taxon>Alphaproteobacteria</taxon>
        <taxon>Rhodospirillales</taxon>
        <taxon>Rhodospirillaceae</taxon>
        <taxon>Denitrobaculum</taxon>
    </lineage>
</organism>
<comment type="caution">
    <text evidence="6">The sequence shown here is derived from an EMBL/GenBank/DDBJ whole genome shotgun (WGS) entry which is preliminary data.</text>
</comment>
<dbReference type="OrthoDB" id="9812435at2"/>
<accession>A0A545TG64</accession>
<sequence>MSLLENIRVFVRVVELGSLSAAGRHMRVSPAVASHRMKELEKHVGVRLFNRTTRQLSPTEHGRLFYEGCLEVLHALEQAEATVAAVGGRPRGAIRVTVPLGLGRRVIGPAIPDFCALYPEIEVRLRLSDYVIDLAREGVEVAIRLAVLGDSSLTMRKICDCERVLCAAPGYLEAQGIPRTPEELLKHRCLLLRYPGSTQFRWPLQTKDGPAKLSISGPFESDDGDILTDWALAGQGIVMKPLFEVAEHLRSGALLPVLTETPPEPVSLAILYPHRRLLAPKIKAFADFMHERCLDDLGKTLQGLSLAELQDTAAL</sequence>
<dbReference type="SUPFAM" id="SSF53850">
    <property type="entry name" value="Periplasmic binding protein-like II"/>
    <property type="match status" value="1"/>
</dbReference>
<dbReference type="InterPro" id="IPR058163">
    <property type="entry name" value="LysR-type_TF_proteobact-type"/>
</dbReference>